<dbReference type="EMBL" id="JBHMAF010000150">
    <property type="protein sequence ID" value="MFB9760507.1"/>
    <property type="molecule type" value="Genomic_DNA"/>
</dbReference>
<organism evidence="1 2">
    <name type="scientific">Ectobacillus funiculus</name>
    <dbReference type="NCBI Taxonomy" id="137993"/>
    <lineage>
        <taxon>Bacteria</taxon>
        <taxon>Bacillati</taxon>
        <taxon>Bacillota</taxon>
        <taxon>Bacilli</taxon>
        <taxon>Bacillales</taxon>
        <taxon>Bacillaceae</taxon>
        <taxon>Ectobacillus</taxon>
    </lineage>
</organism>
<dbReference type="Proteomes" id="UP001589609">
    <property type="component" value="Unassembled WGS sequence"/>
</dbReference>
<keyword evidence="2" id="KW-1185">Reference proteome</keyword>
<dbReference type="RefSeq" id="WP_379950814.1">
    <property type="nucleotide sequence ID" value="NZ_JBHMAF010000150.1"/>
</dbReference>
<comment type="caution">
    <text evidence="1">The sequence shown here is derived from an EMBL/GenBank/DDBJ whole genome shotgun (WGS) entry which is preliminary data.</text>
</comment>
<evidence type="ECO:0000313" key="1">
    <source>
        <dbReference type="EMBL" id="MFB9760507.1"/>
    </source>
</evidence>
<sequence>MGSYTRKRRDISNFVLLAQMVREEEEKLAGLKKEQYIKRSTISKHSIQPSVQGGQLWESIQI</sequence>
<protein>
    <submittedName>
        <fullName evidence="1">Uncharacterized protein</fullName>
    </submittedName>
</protein>
<name>A0ABV5WJD7_9BACI</name>
<evidence type="ECO:0000313" key="2">
    <source>
        <dbReference type="Proteomes" id="UP001589609"/>
    </source>
</evidence>
<gene>
    <name evidence="1" type="ORF">ACFFMS_19485</name>
</gene>
<accession>A0ABV5WJD7</accession>
<proteinExistence type="predicted"/>
<reference evidence="1 2" key="1">
    <citation type="submission" date="2024-09" db="EMBL/GenBank/DDBJ databases">
        <authorList>
            <person name="Sun Q."/>
            <person name="Mori K."/>
        </authorList>
    </citation>
    <scope>NUCLEOTIDE SEQUENCE [LARGE SCALE GENOMIC DNA]</scope>
    <source>
        <strain evidence="1 2">JCM 11201</strain>
    </source>
</reference>